<proteinExistence type="predicted"/>
<keyword evidence="1" id="KW-0472">Membrane</keyword>
<name>A0A4R3KC25_9FIRM</name>
<feature type="transmembrane region" description="Helical" evidence="1">
    <location>
        <begin position="114"/>
        <end position="133"/>
    </location>
</feature>
<feature type="transmembrane region" description="Helical" evidence="1">
    <location>
        <begin position="75"/>
        <end position="93"/>
    </location>
</feature>
<evidence type="ECO:0000313" key="2">
    <source>
        <dbReference type="EMBL" id="TCS80647.1"/>
    </source>
</evidence>
<feature type="transmembrane region" description="Helical" evidence="1">
    <location>
        <begin position="139"/>
        <end position="156"/>
    </location>
</feature>
<feature type="transmembrane region" description="Helical" evidence="1">
    <location>
        <begin position="50"/>
        <end position="69"/>
    </location>
</feature>
<protein>
    <submittedName>
        <fullName evidence="2">Uncharacterized protein</fullName>
    </submittedName>
</protein>
<dbReference type="EMBL" id="SLZZ01000005">
    <property type="protein sequence ID" value="TCS80647.1"/>
    <property type="molecule type" value="Genomic_DNA"/>
</dbReference>
<dbReference type="OrthoDB" id="1908149at2"/>
<reference evidence="2 3" key="1">
    <citation type="submission" date="2019-03" db="EMBL/GenBank/DDBJ databases">
        <title>Genomic Encyclopedia of Type Strains, Phase IV (KMG-IV): sequencing the most valuable type-strain genomes for metagenomic binning, comparative biology and taxonomic classification.</title>
        <authorList>
            <person name="Goeker M."/>
        </authorList>
    </citation>
    <scope>NUCLEOTIDE SEQUENCE [LARGE SCALE GENOMIC DNA]</scope>
    <source>
        <strain evidence="2 3">DSM 29489</strain>
    </source>
</reference>
<sequence>MHVNAKRVAFGGLMLALTILCMVLGSVIESNTLFLLAAASYFVGIVIRETGMMTGLAFYLGAVLLGFLLAPNKLYVVSFSAMGFYILGIEFTWRQLGRSTKKINRKALLWAVKYVIFNLLYVPGLFFFQELLFGRSLPAVWMIGAVAAGQIALWIYDRAYEYVQKHIWGKFRGRLFS</sequence>
<feature type="transmembrane region" description="Helical" evidence="1">
    <location>
        <begin position="12"/>
        <end position="38"/>
    </location>
</feature>
<keyword evidence="1" id="KW-1133">Transmembrane helix</keyword>
<comment type="caution">
    <text evidence="2">The sequence shown here is derived from an EMBL/GenBank/DDBJ whole genome shotgun (WGS) entry which is preliminary data.</text>
</comment>
<evidence type="ECO:0000313" key="3">
    <source>
        <dbReference type="Proteomes" id="UP000295726"/>
    </source>
</evidence>
<dbReference type="AlphaFoldDB" id="A0A4R3KC25"/>
<accession>A0A4R3KC25</accession>
<gene>
    <name evidence="2" type="ORF">EDD59_10524</name>
</gene>
<dbReference type="Proteomes" id="UP000295726">
    <property type="component" value="Unassembled WGS sequence"/>
</dbReference>
<organism evidence="2 3">
    <name type="scientific">Muricomes intestini</name>
    <dbReference type="NCBI Taxonomy" id="1796634"/>
    <lineage>
        <taxon>Bacteria</taxon>
        <taxon>Bacillati</taxon>
        <taxon>Bacillota</taxon>
        <taxon>Clostridia</taxon>
        <taxon>Lachnospirales</taxon>
        <taxon>Lachnospiraceae</taxon>
        <taxon>Muricomes</taxon>
    </lineage>
</organism>
<dbReference type="RefSeq" id="WP_132379505.1">
    <property type="nucleotide sequence ID" value="NZ_DAIPCY010000006.1"/>
</dbReference>
<evidence type="ECO:0000256" key="1">
    <source>
        <dbReference type="SAM" id="Phobius"/>
    </source>
</evidence>
<keyword evidence="3" id="KW-1185">Reference proteome</keyword>
<keyword evidence="1" id="KW-0812">Transmembrane</keyword>